<proteinExistence type="predicted"/>
<evidence type="ECO:0000313" key="3">
    <source>
        <dbReference type="Proteomes" id="UP000243459"/>
    </source>
</evidence>
<feature type="region of interest" description="Disordered" evidence="1">
    <location>
        <begin position="18"/>
        <end position="42"/>
    </location>
</feature>
<evidence type="ECO:0000256" key="1">
    <source>
        <dbReference type="SAM" id="MobiDB-lite"/>
    </source>
</evidence>
<protein>
    <submittedName>
        <fullName evidence="2">Uncharacterized protein</fullName>
    </submittedName>
</protein>
<evidence type="ECO:0000313" key="2">
    <source>
        <dbReference type="EMBL" id="ONK65519.1"/>
    </source>
</evidence>
<sequence>MGAVLVRRSGVVGRGEAEVGCPGRGGDEAAEGKAGGGENFDDRRSKRKAALRGWVRTRSRTLADVEWPFSVLILPQVYMACVMQGHRIGVAYYDATIRQLYVLDIWEDGQGDFPLIDLVKYQAKPLVIYASTKTEESFLAALQRSDGDDTTVVKLIRSSIFSYEQAWHRLIYLRVAGMDDGLTVKERIFFLNSMIDLGSEVQVRAGGGLLAILENERLVDTYEQMESGNSSIAIDLHHTNGKASLEVSQGASIMSAVVQCICSLLHINKIFEVGISEYLQERLEHLSLRLVEKASSCITMELVYVFDLVTGVIDIQRSKEKGYETLVKEGLCEEVSFH</sequence>
<dbReference type="AlphaFoldDB" id="A0A5P1EL57"/>
<dbReference type="EMBL" id="CM007387">
    <property type="protein sequence ID" value="ONK65519.1"/>
    <property type="molecule type" value="Genomic_DNA"/>
</dbReference>
<keyword evidence="3" id="KW-1185">Reference proteome</keyword>
<gene>
    <name evidence="2" type="ORF">A4U43_C07F37940</name>
</gene>
<name>A0A5P1EL57_ASPOF</name>
<dbReference type="Gramene" id="ONK65519">
    <property type="protein sequence ID" value="ONK65519"/>
    <property type="gene ID" value="A4U43_C07F37940"/>
</dbReference>
<reference evidence="3" key="1">
    <citation type="journal article" date="2017" name="Nat. Commun.">
        <title>The asparagus genome sheds light on the origin and evolution of a young Y chromosome.</title>
        <authorList>
            <person name="Harkess A."/>
            <person name="Zhou J."/>
            <person name="Xu C."/>
            <person name="Bowers J.E."/>
            <person name="Van der Hulst R."/>
            <person name="Ayyampalayam S."/>
            <person name="Mercati F."/>
            <person name="Riccardi P."/>
            <person name="McKain M.R."/>
            <person name="Kakrana A."/>
            <person name="Tang H."/>
            <person name="Ray J."/>
            <person name="Groenendijk J."/>
            <person name="Arikit S."/>
            <person name="Mathioni S.M."/>
            <person name="Nakano M."/>
            <person name="Shan H."/>
            <person name="Telgmann-Rauber A."/>
            <person name="Kanno A."/>
            <person name="Yue Z."/>
            <person name="Chen H."/>
            <person name="Li W."/>
            <person name="Chen Y."/>
            <person name="Xu X."/>
            <person name="Zhang Y."/>
            <person name="Luo S."/>
            <person name="Chen H."/>
            <person name="Gao J."/>
            <person name="Mao Z."/>
            <person name="Pires J.C."/>
            <person name="Luo M."/>
            <person name="Kudrna D."/>
            <person name="Wing R.A."/>
            <person name="Meyers B.C."/>
            <person name="Yi K."/>
            <person name="Kong H."/>
            <person name="Lavrijsen P."/>
            <person name="Sunseri F."/>
            <person name="Falavigna A."/>
            <person name="Ye Y."/>
            <person name="Leebens-Mack J.H."/>
            <person name="Chen G."/>
        </authorList>
    </citation>
    <scope>NUCLEOTIDE SEQUENCE [LARGE SCALE GENOMIC DNA]</scope>
    <source>
        <strain evidence="3">cv. DH0086</strain>
    </source>
</reference>
<dbReference type="Proteomes" id="UP000243459">
    <property type="component" value="Chromosome 7"/>
</dbReference>
<organism evidence="2 3">
    <name type="scientific">Asparagus officinalis</name>
    <name type="common">Garden asparagus</name>
    <dbReference type="NCBI Taxonomy" id="4686"/>
    <lineage>
        <taxon>Eukaryota</taxon>
        <taxon>Viridiplantae</taxon>
        <taxon>Streptophyta</taxon>
        <taxon>Embryophyta</taxon>
        <taxon>Tracheophyta</taxon>
        <taxon>Spermatophyta</taxon>
        <taxon>Magnoliopsida</taxon>
        <taxon>Liliopsida</taxon>
        <taxon>Asparagales</taxon>
        <taxon>Asparagaceae</taxon>
        <taxon>Asparagoideae</taxon>
        <taxon>Asparagus</taxon>
    </lineage>
</organism>
<accession>A0A5P1EL57</accession>